<name>A0A0F9GI83_9ZZZZ</name>
<gene>
    <name evidence="1" type="ORF">LCGC14_1823520</name>
</gene>
<accession>A0A0F9GI83</accession>
<reference evidence="1" key="1">
    <citation type="journal article" date="2015" name="Nature">
        <title>Complex archaea that bridge the gap between prokaryotes and eukaryotes.</title>
        <authorList>
            <person name="Spang A."/>
            <person name="Saw J.H."/>
            <person name="Jorgensen S.L."/>
            <person name="Zaremba-Niedzwiedzka K."/>
            <person name="Martijn J."/>
            <person name="Lind A.E."/>
            <person name="van Eijk R."/>
            <person name="Schleper C."/>
            <person name="Guy L."/>
            <person name="Ettema T.J."/>
        </authorList>
    </citation>
    <scope>NUCLEOTIDE SEQUENCE</scope>
</reference>
<protein>
    <submittedName>
        <fullName evidence="1">Uncharacterized protein</fullName>
    </submittedName>
</protein>
<sequence>MAVIETLKNRRRLPVGAGADRLSGADISALQAPQRALGQLADVTGGVATILGQKAYRAEGDAQAIEGIAAVKTRMLAEADSQETNTDWTTYKAGFDKAFKELDGITEGLTNRRGKLQVEQFITANKPLWNNNLNDMIIKRQNDNTIATSDSWPERTKDLDLTNIDGVLEAENEIGKAARARLGTGRFAPAEVGTWIENALSQMDNQAIFQNSLVIAATKGIDEAEDFVMKSSIATADKRRIVSDLNFEQSRADAGRIALINEVNTKVTSLAANEDFVGAQNMLNENLELIGLKEHGIRSRQLKATSEFFGATGVNYYKETHKLSVREDLKRRILAGTLKDSALIWQRTGFNGISDTDAGRLAKMIPDGGTEKDFKDSDAAIMYKEMFDASLIGRSKSTLSLFALETGYRWLEDSLKEHPEWTIRQSQEEAMRIAARVDAAALADEITERPEELPGDPFITPEEVRRGMEKLDKIDLSEIRRRRLDKQAARIETITTQEQYNALPKGARYRDSNGNIGIKR</sequence>
<dbReference type="AlphaFoldDB" id="A0A0F9GI83"/>
<comment type="caution">
    <text evidence="1">The sequence shown here is derived from an EMBL/GenBank/DDBJ whole genome shotgun (WGS) entry which is preliminary data.</text>
</comment>
<organism evidence="1">
    <name type="scientific">marine sediment metagenome</name>
    <dbReference type="NCBI Taxonomy" id="412755"/>
    <lineage>
        <taxon>unclassified sequences</taxon>
        <taxon>metagenomes</taxon>
        <taxon>ecological metagenomes</taxon>
    </lineage>
</organism>
<evidence type="ECO:0000313" key="1">
    <source>
        <dbReference type="EMBL" id="KKL98529.1"/>
    </source>
</evidence>
<proteinExistence type="predicted"/>
<dbReference type="EMBL" id="LAZR01017896">
    <property type="protein sequence ID" value="KKL98529.1"/>
    <property type="molecule type" value="Genomic_DNA"/>
</dbReference>